<evidence type="ECO:0000313" key="3">
    <source>
        <dbReference type="Proteomes" id="UP000034050"/>
    </source>
</evidence>
<keyword evidence="1" id="KW-0472">Membrane</keyword>
<sequence length="238" mass="26946">MYYVALVIGELLILLILSDRIGKILYTIFFLIFRSKNAAIGLLTFIYLPGTVIHELGHLLTAEILRVPTGPLSFTPEFDTNKHGQTDIQIGSVKIAKTDPLRKYLIGVAPVFVGIFFLYLLVWIFEKYWPGITDSLPRWLFLSLIAYLLFAVSNNMFSSKKDLEGFILVVPIVIFVIATIYFAGIRINLTPQTTENLIHLFQILAKALGIVTGINIAILLFNILFFRGLLKLFHLQIK</sequence>
<evidence type="ECO:0000256" key="1">
    <source>
        <dbReference type="SAM" id="Phobius"/>
    </source>
</evidence>
<comment type="caution">
    <text evidence="2">The sequence shown here is derived from an EMBL/GenBank/DDBJ whole genome shotgun (WGS) entry which is preliminary data.</text>
</comment>
<feature type="transmembrane region" description="Helical" evidence="1">
    <location>
        <begin position="165"/>
        <end position="187"/>
    </location>
</feature>
<name>A0A0G1CJ31_9BACT</name>
<protein>
    <submittedName>
        <fullName evidence="2">Putative membrane protein</fullName>
    </submittedName>
</protein>
<evidence type="ECO:0000313" key="2">
    <source>
        <dbReference type="EMBL" id="KKS85499.1"/>
    </source>
</evidence>
<keyword evidence="1" id="KW-1133">Transmembrane helix</keyword>
<proteinExistence type="predicted"/>
<dbReference type="EMBL" id="LCFD01000017">
    <property type="protein sequence ID" value="KKS85499.1"/>
    <property type="molecule type" value="Genomic_DNA"/>
</dbReference>
<organism evidence="2 3">
    <name type="scientific">Candidatus Gottesmanbacteria bacterium GW2011_GWB1_43_11</name>
    <dbReference type="NCBI Taxonomy" id="1618446"/>
    <lineage>
        <taxon>Bacteria</taxon>
        <taxon>Candidatus Gottesmaniibacteriota</taxon>
    </lineage>
</organism>
<feature type="transmembrane region" description="Helical" evidence="1">
    <location>
        <begin position="104"/>
        <end position="124"/>
    </location>
</feature>
<dbReference type="Proteomes" id="UP000034050">
    <property type="component" value="Unassembled WGS sequence"/>
</dbReference>
<accession>A0A0G1CJ31</accession>
<reference evidence="2 3" key="1">
    <citation type="journal article" date="2015" name="Nature">
        <title>rRNA introns, odd ribosomes, and small enigmatic genomes across a large radiation of phyla.</title>
        <authorList>
            <person name="Brown C.T."/>
            <person name="Hug L.A."/>
            <person name="Thomas B.C."/>
            <person name="Sharon I."/>
            <person name="Castelle C.J."/>
            <person name="Singh A."/>
            <person name="Wilkins M.J."/>
            <person name="Williams K.H."/>
            <person name="Banfield J.F."/>
        </authorList>
    </citation>
    <scope>NUCLEOTIDE SEQUENCE [LARGE SCALE GENOMIC DNA]</scope>
</reference>
<gene>
    <name evidence="2" type="ORF">UV61_C0017G0010</name>
</gene>
<dbReference type="AlphaFoldDB" id="A0A0G1CJ31"/>
<feature type="transmembrane region" description="Helical" evidence="1">
    <location>
        <begin position="136"/>
        <end position="153"/>
    </location>
</feature>
<keyword evidence="1" id="KW-0812">Transmembrane</keyword>
<feature type="transmembrane region" description="Helical" evidence="1">
    <location>
        <begin position="207"/>
        <end position="230"/>
    </location>
</feature>
<feature type="transmembrane region" description="Helical" evidence="1">
    <location>
        <begin position="12"/>
        <end position="33"/>
    </location>
</feature>